<dbReference type="HAMAP" id="MF_01518">
    <property type="entry name" value="Adenine_deamin"/>
    <property type="match status" value="1"/>
</dbReference>
<evidence type="ECO:0000313" key="6">
    <source>
        <dbReference type="EMBL" id="RLJ67582.1"/>
    </source>
</evidence>
<feature type="domain" description="Amidohydrolase-related" evidence="4">
    <location>
        <begin position="48"/>
        <end position="325"/>
    </location>
</feature>
<evidence type="ECO:0000313" key="7">
    <source>
        <dbReference type="Proteomes" id="UP000268908"/>
    </source>
</evidence>
<dbReference type="EMBL" id="RCCI01000004">
    <property type="protein sequence ID" value="RLJ67582.1"/>
    <property type="molecule type" value="Genomic_DNA"/>
</dbReference>
<dbReference type="InterPro" id="IPR006680">
    <property type="entry name" value="Amidohydro-rel"/>
</dbReference>
<evidence type="ECO:0000256" key="3">
    <source>
        <dbReference type="HAMAP-Rule" id="MF_01518"/>
    </source>
</evidence>
<dbReference type="AlphaFoldDB" id="A0A497XI81"/>
<dbReference type="RefSeq" id="WP_207855620.1">
    <property type="nucleotide sequence ID" value="NZ_BHVV01000001.1"/>
</dbReference>
<dbReference type="Proteomes" id="UP000268908">
    <property type="component" value="Unassembled WGS sequence"/>
</dbReference>
<keyword evidence="2 3" id="KW-0464">Manganese</keyword>
<dbReference type="GO" id="GO:0006146">
    <property type="term" value="P:adenine catabolic process"/>
    <property type="evidence" value="ECO:0007669"/>
    <property type="project" value="InterPro"/>
</dbReference>
<dbReference type="EC" id="3.5.4.2" evidence="3"/>
<keyword evidence="7" id="KW-1185">Reference proteome</keyword>
<dbReference type="NCBIfam" id="TIGR01178">
    <property type="entry name" value="ade"/>
    <property type="match status" value="1"/>
</dbReference>
<evidence type="ECO:0000256" key="1">
    <source>
        <dbReference type="ARBA" id="ARBA00022801"/>
    </source>
</evidence>
<dbReference type="SUPFAM" id="SSF51556">
    <property type="entry name" value="Metallo-dependent hydrolases"/>
    <property type="match status" value="1"/>
</dbReference>
<evidence type="ECO:0000256" key="2">
    <source>
        <dbReference type="ARBA" id="ARBA00023211"/>
    </source>
</evidence>
<dbReference type="Pfam" id="PF01979">
    <property type="entry name" value="Amidohydro_1"/>
    <property type="match status" value="1"/>
</dbReference>
<accession>A0A497XI81</accession>
<comment type="catalytic activity">
    <reaction evidence="3">
        <text>adenine + H2O + H(+) = hypoxanthine + NH4(+)</text>
        <dbReference type="Rhea" id="RHEA:23688"/>
        <dbReference type="ChEBI" id="CHEBI:15377"/>
        <dbReference type="ChEBI" id="CHEBI:15378"/>
        <dbReference type="ChEBI" id="CHEBI:16708"/>
        <dbReference type="ChEBI" id="CHEBI:17368"/>
        <dbReference type="ChEBI" id="CHEBI:28938"/>
        <dbReference type="EC" id="3.5.4.2"/>
    </reaction>
</comment>
<protein>
    <recommendedName>
        <fullName evidence="3">Adenine deaminase</fullName>
        <shortName evidence="3">Adenase</shortName>
        <shortName evidence="3">Adenine aminase</shortName>
        <ecNumber evidence="3">3.5.4.2</ecNumber>
    </recommendedName>
</protein>
<organism evidence="6 7">
    <name type="scientific">Sulfurisoma sediminicola</name>
    <dbReference type="NCBI Taxonomy" id="1381557"/>
    <lineage>
        <taxon>Bacteria</taxon>
        <taxon>Pseudomonadati</taxon>
        <taxon>Pseudomonadota</taxon>
        <taxon>Betaproteobacteria</taxon>
        <taxon>Nitrosomonadales</taxon>
        <taxon>Sterolibacteriaceae</taxon>
        <taxon>Sulfurisoma</taxon>
    </lineage>
</organism>
<dbReference type="InterPro" id="IPR006679">
    <property type="entry name" value="Adenine_deam"/>
</dbReference>
<evidence type="ECO:0000259" key="4">
    <source>
        <dbReference type="Pfam" id="PF01979"/>
    </source>
</evidence>
<evidence type="ECO:0000259" key="5">
    <source>
        <dbReference type="Pfam" id="PF13382"/>
    </source>
</evidence>
<dbReference type="CDD" id="cd01295">
    <property type="entry name" value="AdeC"/>
    <property type="match status" value="1"/>
</dbReference>
<sequence length="548" mass="58110">MEANNGRIEANLVDIETRCVSHVTLAWRDGLIVEIARHGSPDPALPCLLPGFVDAHVHIESSMLVPSEFARLAVRHGTVAAVSDPHEIANVLGEEGVRFMLDNAASTPFRILFGAPACVPATPFETAGATLDAAAVARLLDDPRIGYLSEMMNFPGVLAGDPEVQAKLAAARARGLPVDGHAPGLRGGEARRYAAAGILTDHECRGIEEAEDKLAAGMKILIREGSAARDFDALHPLIDRHAGRLMFCSDDKHPDDLAAGHIDRLVARAVAAGHDLFDVLRIACLNPIEHYRLPLGRLRLGDPFDAALVADLVDFRPRATWLRGVLAAQDGRCLLAPVPVVAANRWQARPIVPDDLRVEVEGAALRVIVATDGELVTREIHASPRRGDGRWLPDPAQDLLLLLVMNRYRPAPPALAFVRGFGLGRGALASSVAHDSHNLVAVGADLDDLLLAVNALVAAGGGIAVAGGGRVERLPLPVAGLMSDADGDTVAARYAELDALARGLGGKLRAPFMTLSFMALLVIPELKLSDRGLFDGRSFGFVPNAVAA</sequence>
<dbReference type="Gene3D" id="3.20.20.140">
    <property type="entry name" value="Metal-dependent hydrolases"/>
    <property type="match status" value="1"/>
</dbReference>
<dbReference type="GO" id="GO:0000034">
    <property type="term" value="F:adenine deaminase activity"/>
    <property type="evidence" value="ECO:0007669"/>
    <property type="project" value="UniProtKB-UniRule"/>
</dbReference>
<comment type="cofactor">
    <cofactor evidence="3">
        <name>Mn(2+)</name>
        <dbReference type="ChEBI" id="CHEBI:29035"/>
    </cofactor>
</comment>
<dbReference type="InterPro" id="IPR032466">
    <property type="entry name" value="Metal_Hydrolase"/>
</dbReference>
<feature type="domain" description="Adenine deaminase C-terminal" evidence="5">
    <location>
        <begin position="375"/>
        <end position="539"/>
    </location>
</feature>
<dbReference type="PANTHER" id="PTHR11113">
    <property type="entry name" value="N-ACETYLGLUCOSAMINE-6-PHOSPHATE DEACETYLASE"/>
    <property type="match status" value="1"/>
</dbReference>
<dbReference type="InterPro" id="IPR026912">
    <property type="entry name" value="Adenine_deam_C"/>
</dbReference>
<gene>
    <name evidence="3" type="primary">ade</name>
    <name evidence="6" type="ORF">DFR35_0129</name>
</gene>
<proteinExistence type="inferred from homology"/>
<comment type="caution">
    <text evidence="6">The sequence shown here is derived from an EMBL/GenBank/DDBJ whole genome shotgun (WGS) entry which is preliminary data.</text>
</comment>
<dbReference type="PANTHER" id="PTHR11113:SF2">
    <property type="entry name" value="ADENINE DEAMINASE"/>
    <property type="match status" value="1"/>
</dbReference>
<reference evidence="6 7" key="1">
    <citation type="submission" date="2018-10" db="EMBL/GenBank/DDBJ databases">
        <title>Genomic Encyclopedia of Type Strains, Phase IV (KMG-IV): sequencing the most valuable type-strain genomes for metagenomic binning, comparative biology and taxonomic classification.</title>
        <authorList>
            <person name="Goeker M."/>
        </authorList>
    </citation>
    <scope>NUCLEOTIDE SEQUENCE [LARGE SCALE GENOMIC DNA]</scope>
    <source>
        <strain evidence="6 7">DSM 26916</strain>
    </source>
</reference>
<comment type="similarity">
    <text evidence="3">Belongs to the metallo-dependent hydrolases superfamily. Adenine deaminase family.</text>
</comment>
<name>A0A497XI81_9PROT</name>
<keyword evidence="1 3" id="KW-0378">Hydrolase</keyword>
<dbReference type="Pfam" id="PF13382">
    <property type="entry name" value="Adenine_deam_C"/>
    <property type="match status" value="1"/>
</dbReference>